<protein>
    <submittedName>
        <fullName evidence="2">Exported protein</fullName>
    </submittedName>
</protein>
<dbReference type="EMBL" id="AM747720">
    <property type="protein sequence ID" value="CAR53042.1"/>
    <property type="molecule type" value="Genomic_DNA"/>
</dbReference>
<accession>B4E914</accession>
<evidence type="ECO:0000313" key="2">
    <source>
        <dbReference type="EMBL" id="CAR53042.1"/>
    </source>
</evidence>
<proteinExistence type="predicted"/>
<reference evidence="2 3" key="1">
    <citation type="journal article" date="2009" name="J. Bacteriol.">
        <title>The genome of Burkholderia cenocepacia J2315, an epidemic pathogen of cystic fibrosis patients.</title>
        <authorList>
            <person name="Holden M.T."/>
            <person name="Seth-Smith H.M."/>
            <person name="Crossman L.C."/>
            <person name="Sebaihia M."/>
            <person name="Bentley S.D."/>
            <person name="Cerdeno-Tarraga A.M."/>
            <person name="Thomson N.R."/>
            <person name="Bason N."/>
            <person name="Quail M.A."/>
            <person name="Sharp S."/>
            <person name="Cherevach I."/>
            <person name="Churcher C."/>
            <person name="Goodhead I."/>
            <person name="Hauser H."/>
            <person name="Holroyd N."/>
            <person name="Mungall K."/>
            <person name="Scott P."/>
            <person name="Walker D."/>
            <person name="White B."/>
            <person name="Rose H."/>
            <person name="Iversen P."/>
            <person name="Mil-Homens D."/>
            <person name="Rocha E.P."/>
            <person name="Fialho A.M."/>
            <person name="Baldwin A."/>
            <person name="Dowson C."/>
            <person name="Barrell B.G."/>
            <person name="Govan J.R."/>
            <person name="Vandamme P."/>
            <person name="Hart C.A."/>
            <person name="Mahenthiralingam E."/>
            <person name="Parkhill J."/>
        </authorList>
    </citation>
    <scope>NUCLEOTIDE SEQUENCE [LARGE SCALE GENOMIC DNA]</scope>
    <source>
        <strain evidence="3">ATCC BAA-245 / DSM 16553 / LMG 16656 / NCTC 13227 / J2315 / CF5610</strain>
    </source>
</reference>
<keyword evidence="1" id="KW-0732">Signal</keyword>
<feature type="signal peptide" evidence="1">
    <location>
        <begin position="1"/>
        <end position="21"/>
    </location>
</feature>
<keyword evidence="3" id="KW-1185">Reference proteome</keyword>
<organism evidence="2 3">
    <name type="scientific">Burkholderia cenocepacia (strain ATCC BAA-245 / DSM 16553 / LMG 16656 / NCTC 13227 / J2315 / CF5610)</name>
    <name type="common">Burkholderia cepacia (strain J2315)</name>
    <dbReference type="NCBI Taxonomy" id="216591"/>
    <lineage>
        <taxon>Bacteria</taxon>
        <taxon>Pseudomonadati</taxon>
        <taxon>Pseudomonadota</taxon>
        <taxon>Betaproteobacteria</taxon>
        <taxon>Burkholderiales</taxon>
        <taxon>Burkholderiaceae</taxon>
        <taxon>Burkholderia</taxon>
        <taxon>Burkholderia cepacia complex</taxon>
    </lineage>
</organism>
<dbReference type="Proteomes" id="UP000001035">
    <property type="component" value="Chromosome 1"/>
</dbReference>
<evidence type="ECO:0000256" key="1">
    <source>
        <dbReference type="SAM" id="SignalP"/>
    </source>
</evidence>
<name>B4E914_BURCJ</name>
<dbReference type="HOGENOM" id="CLU_2258404_0_0_4"/>
<dbReference type="AlphaFoldDB" id="B4E914"/>
<gene>
    <name evidence="2" type="ORF">BCAL2741</name>
</gene>
<dbReference type="KEGG" id="bcj:BCAL2741"/>
<sequence length="103" mass="10458">MAAHGEAFSTSVMMVSALAFAADAVSGVVFCATAYEQQHANAAAASKVARGRRPAARNGCFVLCIMASPCARCLVAARLFTCGAGGLKRFVVLSSADDLLASA</sequence>
<evidence type="ECO:0000313" key="3">
    <source>
        <dbReference type="Proteomes" id="UP000001035"/>
    </source>
</evidence>
<feature type="chain" id="PRO_5002804218" evidence="1">
    <location>
        <begin position="22"/>
        <end position="103"/>
    </location>
</feature>